<feature type="compositionally biased region" description="Polar residues" evidence="1">
    <location>
        <begin position="37"/>
        <end position="54"/>
    </location>
</feature>
<dbReference type="AlphaFoldDB" id="A0AAV4DTD4"/>
<organism evidence="2 3">
    <name type="scientific">Plakobranchus ocellatus</name>
    <dbReference type="NCBI Taxonomy" id="259542"/>
    <lineage>
        <taxon>Eukaryota</taxon>
        <taxon>Metazoa</taxon>
        <taxon>Spiralia</taxon>
        <taxon>Lophotrochozoa</taxon>
        <taxon>Mollusca</taxon>
        <taxon>Gastropoda</taxon>
        <taxon>Heterobranchia</taxon>
        <taxon>Euthyneura</taxon>
        <taxon>Panpulmonata</taxon>
        <taxon>Sacoglossa</taxon>
        <taxon>Placobranchoidea</taxon>
        <taxon>Plakobranchidae</taxon>
        <taxon>Plakobranchus</taxon>
    </lineage>
</organism>
<feature type="compositionally biased region" description="Basic and acidic residues" evidence="1">
    <location>
        <begin position="12"/>
        <end position="36"/>
    </location>
</feature>
<proteinExistence type="predicted"/>
<dbReference type="Proteomes" id="UP000735302">
    <property type="component" value="Unassembled WGS sequence"/>
</dbReference>
<sequence>MDYLWSNRSRRFSTEKGMEIDRPNMKSLDNSKDRQQRSAQTDEASENQSHVQNHSAEDMSISDIDEEYRPL</sequence>
<protein>
    <submittedName>
        <fullName evidence="2">Uncharacterized protein</fullName>
    </submittedName>
</protein>
<evidence type="ECO:0000256" key="1">
    <source>
        <dbReference type="SAM" id="MobiDB-lite"/>
    </source>
</evidence>
<evidence type="ECO:0000313" key="2">
    <source>
        <dbReference type="EMBL" id="GFO47622.1"/>
    </source>
</evidence>
<name>A0AAV4DTD4_9GAST</name>
<comment type="caution">
    <text evidence="2">The sequence shown here is derived from an EMBL/GenBank/DDBJ whole genome shotgun (WGS) entry which is preliminary data.</text>
</comment>
<reference evidence="2 3" key="1">
    <citation type="journal article" date="2021" name="Elife">
        <title>Chloroplast acquisition without the gene transfer in kleptoplastic sea slugs, Plakobranchus ocellatus.</title>
        <authorList>
            <person name="Maeda T."/>
            <person name="Takahashi S."/>
            <person name="Yoshida T."/>
            <person name="Shimamura S."/>
            <person name="Takaki Y."/>
            <person name="Nagai Y."/>
            <person name="Toyoda A."/>
            <person name="Suzuki Y."/>
            <person name="Arimoto A."/>
            <person name="Ishii H."/>
            <person name="Satoh N."/>
            <person name="Nishiyama T."/>
            <person name="Hasebe M."/>
            <person name="Maruyama T."/>
            <person name="Minagawa J."/>
            <person name="Obokata J."/>
            <person name="Shigenobu S."/>
        </authorList>
    </citation>
    <scope>NUCLEOTIDE SEQUENCE [LARGE SCALE GENOMIC DNA]</scope>
</reference>
<feature type="region of interest" description="Disordered" evidence="1">
    <location>
        <begin position="1"/>
        <end position="71"/>
    </location>
</feature>
<keyword evidence="3" id="KW-1185">Reference proteome</keyword>
<gene>
    <name evidence="2" type="ORF">PoB_007412700</name>
</gene>
<evidence type="ECO:0000313" key="3">
    <source>
        <dbReference type="Proteomes" id="UP000735302"/>
    </source>
</evidence>
<accession>A0AAV4DTD4</accession>
<dbReference type="EMBL" id="BLXT01008339">
    <property type="protein sequence ID" value="GFO47622.1"/>
    <property type="molecule type" value="Genomic_DNA"/>
</dbReference>